<dbReference type="InterPro" id="IPR008928">
    <property type="entry name" value="6-hairpin_glycosidase_sf"/>
</dbReference>
<feature type="chain" id="PRO_5002316284" evidence="1">
    <location>
        <begin position="18"/>
        <end position="778"/>
    </location>
</feature>
<dbReference type="GO" id="GO:0030246">
    <property type="term" value="F:carbohydrate binding"/>
    <property type="evidence" value="ECO:0007669"/>
    <property type="project" value="InterPro"/>
</dbReference>
<organism evidence="4 5">
    <name type="scientific">Fistulina hepatica ATCC 64428</name>
    <dbReference type="NCBI Taxonomy" id="1128425"/>
    <lineage>
        <taxon>Eukaryota</taxon>
        <taxon>Fungi</taxon>
        <taxon>Dikarya</taxon>
        <taxon>Basidiomycota</taxon>
        <taxon>Agaricomycotina</taxon>
        <taxon>Agaricomycetes</taxon>
        <taxon>Agaricomycetidae</taxon>
        <taxon>Agaricales</taxon>
        <taxon>Fistulinaceae</taxon>
        <taxon>Fistulina</taxon>
    </lineage>
</organism>
<dbReference type="GO" id="GO:0005634">
    <property type="term" value="C:nucleus"/>
    <property type="evidence" value="ECO:0007669"/>
    <property type="project" value="TreeGrafter"/>
</dbReference>
<dbReference type="GO" id="GO:0000224">
    <property type="term" value="F:peptide-N4-(N-acetyl-beta-glucosaminyl)asparagine amidase activity"/>
    <property type="evidence" value="ECO:0007669"/>
    <property type="project" value="TreeGrafter"/>
</dbReference>
<dbReference type="GO" id="GO:0005829">
    <property type="term" value="C:cytosol"/>
    <property type="evidence" value="ECO:0007669"/>
    <property type="project" value="TreeGrafter"/>
</dbReference>
<dbReference type="Pfam" id="PF17678">
    <property type="entry name" value="Glyco_hydro_92N"/>
    <property type="match status" value="1"/>
</dbReference>
<protein>
    <submittedName>
        <fullName evidence="4">Glycoside hydrolase family 92 protein</fullName>
    </submittedName>
</protein>
<dbReference type="PANTHER" id="PTHR12143">
    <property type="entry name" value="PEPTIDE N-GLYCANASE PNGASE -RELATED"/>
    <property type="match status" value="1"/>
</dbReference>
<evidence type="ECO:0000259" key="3">
    <source>
        <dbReference type="Pfam" id="PF17678"/>
    </source>
</evidence>
<proteinExistence type="predicted"/>
<dbReference type="Proteomes" id="UP000054144">
    <property type="component" value="Unassembled WGS sequence"/>
</dbReference>
<keyword evidence="1" id="KW-0732">Signal</keyword>
<dbReference type="InterPro" id="IPR041371">
    <property type="entry name" value="GH92_N"/>
</dbReference>
<dbReference type="GO" id="GO:0006516">
    <property type="term" value="P:glycoprotein catabolic process"/>
    <property type="evidence" value="ECO:0007669"/>
    <property type="project" value="TreeGrafter"/>
</dbReference>
<dbReference type="PANTHER" id="PTHR12143:SF43">
    <property type="entry name" value="PUTATIVE-RELATED"/>
    <property type="match status" value="1"/>
</dbReference>
<dbReference type="NCBIfam" id="TIGR01180">
    <property type="entry name" value="aman2_put"/>
    <property type="match status" value="1"/>
</dbReference>
<evidence type="ECO:0000313" key="5">
    <source>
        <dbReference type="Proteomes" id="UP000054144"/>
    </source>
</evidence>
<keyword evidence="5" id="KW-1185">Reference proteome</keyword>
<feature type="signal peptide" evidence="1">
    <location>
        <begin position="1"/>
        <end position="17"/>
    </location>
</feature>
<dbReference type="OrthoDB" id="449263at2759"/>
<sequence>MGSSVLVGLFFASTALAGILPKEFAVPSSKQVDYVNPLIGNGGDTPNGSGGMIPSTAPPFAMTRWVAQTHENYVSVTPYNLSAERVHGFQATHQPAIWMGESGPVVVVPGNGISVEPQFAKRGMPFVNRAEREIISPSYYSVDLGLSEGGVLHAEQSATSRVGHLRFTFNDVTNPYVLIEASRPSVITSTPTNITYPRGYVAVDAVRRQITGYNSEQQDWIIHPTSIAAAASGFRGYFCARFDKPFAVVGVYKNYTLLPADIEEAEGSLVSAFAPFDVPEGQRSLQVDVRVGVSFISMAQACRNLDREIPDATSLEETARQTRTQWAEKLDRITIEAAASDNDLSTFYTAVYHSLQYPYEQHEWDGRPVYYSGYDDAVHEGESYSGYSIWDTYRAEWAWLILFAPERIPSMITSMLQDYLEGGWLPMWKNIIATHSDSLIAEAAIKNVGMFDQELAWTALFKDGTHPPKDDHHNVDYEVRAGLSSVYAQKGWVADDVHSESASRTLDYAYDDFAISVFAEHLKKPDNLTSFFRDRSMSSSYVLWNEATGFMEARNADGSFAGPDRGWTEGDKWVYSFDVVHDVQGLIERRGGKGGFVASLDEFWDGGHGDFGNEPAHHVPYLYTFAGPEFAYKSQERIRVTAQENYNNTPEGLSGNEDCGQMSAWYIFSALGFYPVNPVSGEYILGSPFFDKISIDLPTPPWHTPTDPDVAPLTVYAKGAPSKPYVRSVMADRPLVMDLPQGDFAIKHSWISHGADIYFEMSSSPDARVASSRDDSEL</sequence>
<dbReference type="AlphaFoldDB" id="A0A0D7ALN0"/>
<dbReference type="InterPro" id="IPR005887">
    <property type="entry name" value="GH92_a_mannosidase_put"/>
</dbReference>
<dbReference type="Gene3D" id="3.30.2080.10">
    <property type="entry name" value="GH92 mannosidase domain"/>
    <property type="match status" value="1"/>
</dbReference>
<evidence type="ECO:0000313" key="4">
    <source>
        <dbReference type="EMBL" id="KIY52765.1"/>
    </source>
</evidence>
<dbReference type="EMBL" id="KN881630">
    <property type="protein sequence ID" value="KIY52765.1"/>
    <property type="molecule type" value="Genomic_DNA"/>
</dbReference>
<evidence type="ECO:0000256" key="1">
    <source>
        <dbReference type="SAM" id="SignalP"/>
    </source>
</evidence>
<name>A0A0D7ALN0_9AGAR</name>
<evidence type="ECO:0000259" key="2">
    <source>
        <dbReference type="Pfam" id="PF07971"/>
    </source>
</evidence>
<reference evidence="4 5" key="1">
    <citation type="journal article" date="2015" name="Fungal Genet. Biol.">
        <title>Evolution of novel wood decay mechanisms in Agaricales revealed by the genome sequences of Fistulina hepatica and Cylindrobasidium torrendii.</title>
        <authorList>
            <person name="Floudas D."/>
            <person name="Held B.W."/>
            <person name="Riley R."/>
            <person name="Nagy L.G."/>
            <person name="Koehler G."/>
            <person name="Ransdell A.S."/>
            <person name="Younus H."/>
            <person name="Chow J."/>
            <person name="Chiniquy J."/>
            <person name="Lipzen A."/>
            <person name="Tritt A."/>
            <person name="Sun H."/>
            <person name="Haridas S."/>
            <person name="LaButti K."/>
            <person name="Ohm R.A."/>
            <person name="Kues U."/>
            <person name="Blanchette R.A."/>
            <person name="Grigoriev I.V."/>
            <person name="Minto R.E."/>
            <person name="Hibbett D.S."/>
        </authorList>
    </citation>
    <scope>NUCLEOTIDE SEQUENCE [LARGE SCALE GENOMIC DNA]</scope>
    <source>
        <strain evidence="4 5">ATCC 64428</strain>
    </source>
</reference>
<dbReference type="Gene3D" id="1.20.1610.10">
    <property type="entry name" value="alpha-1,2-mannosidases domains"/>
    <property type="match status" value="1"/>
</dbReference>
<dbReference type="Gene3D" id="1.20.1050.60">
    <property type="entry name" value="alpha-1,2-mannosidase"/>
    <property type="match status" value="1"/>
</dbReference>
<feature type="domain" description="Glycosyl hydrolase family 92" evidence="2">
    <location>
        <begin position="300"/>
        <end position="762"/>
    </location>
</feature>
<dbReference type="Gene3D" id="2.70.98.10">
    <property type="match status" value="1"/>
</dbReference>
<dbReference type="SUPFAM" id="SSF48208">
    <property type="entry name" value="Six-hairpin glycosidases"/>
    <property type="match status" value="1"/>
</dbReference>
<feature type="domain" description="Glycosyl hydrolase family 92 N-terminal" evidence="3">
    <location>
        <begin position="34"/>
        <end position="294"/>
    </location>
</feature>
<dbReference type="InterPro" id="IPR050883">
    <property type="entry name" value="PNGase"/>
</dbReference>
<dbReference type="InterPro" id="IPR014718">
    <property type="entry name" value="GH-type_carb-bd"/>
</dbReference>
<gene>
    <name evidence="4" type="ORF">FISHEDRAFT_34756</name>
</gene>
<accession>A0A0D7ALN0</accession>
<keyword evidence="4" id="KW-0378">Hydrolase</keyword>
<dbReference type="Pfam" id="PF07971">
    <property type="entry name" value="Glyco_hydro_92"/>
    <property type="match status" value="1"/>
</dbReference>
<dbReference type="GO" id="GO:0005975">
    <property type="term" value="P:carbohydrate metabolic process"/>
    <property type="evidence" value="ECO:0007669"/>
    <property type="project" value="InterPro"/>
</dbReference>
<dbReference type="InterPro" id="IPR012939">
    <property type="entry name" value="Glyco_hydro_92"/>
</dbReference>